<comment type="similarity">
    <text evidence="1">Belongs to the 'phage' integrase family.</text>
</comment>
<evidence type="ECO:0000256" key="3">
    <source>
        <dbReference type="ARBA" id="ARBA00022679"/>
    </source>
</evidence>
<feature type="compositionally biased region" description="Basic and acidic residues" evidence="11">
    <location>
        <begin position="161"/>
        <end position="174"/>
    </location>
</feature>
<dbReference type="GO" id="GO:0046718">
    <property type="term" value="P:symbiont entry into host cell"/>
    <property type="evidence" value="ECO:0007669"/>
    <property type="project" value="UniProtKB-KW"/>
</dbReference>
<dbReference type="InterPro" id="IPR010998">
    <property type="entry name" value="Integrase_recombinase_N"/>
</dbReference>
<dbReference type="InterPro" id="IPR002104">
    <property type="entry name" value="Integrase_catalytic"/>
</dbReference>
<evidence type="ECO:0000256" key="11">
    <source>
        <dbReference type="SAM" id="MobiDB-lite"/>
    </source>
</evidence>
<keyword evidence="15" id="KW-1185">Reference proteome</keyword>
<dbReference type="InterPro" id="IPR011010">
    <property type="entry name" value="DNA_brk_join_enz"/>
</dbReference>
<dbReference type="RefSeq" id="YP_009276563.1">
    <property type="nucleotide sequence ID" value="NC_030942.1"/>
</dbReference>
<dbReference type="InterPro" id="IPR050808">
    <property type="entry name" value="Phage_Integrase"/>
</dbReference>
<dbReference type="Proteomes" id="UP000202279">
    <property type="component" value="Segment"/>
</dbReference>
<evidence type="ECO:0000259" key="12">
    <source>
        <dbReference type="PROSITE" id="PS51898"/>
    </source>
</evidence>
<accession>A0A160DEQ4</accession>
<keyword evidence="7" id="KW-1179">Viral genome integration</keyword>
<evidence type="ECO:0000256" key="5">
    <source>
        <dbReference type="ARBA" id="ARBA00023125"/>
    </source>
</evidence>
<dbReference type="GO" id="GO:0006310">
    <property type="term" value="P:DNA recombination"/>
    <property type="evidence" value="ECO:0007669"/>
    <property type="project" value="UniProtKB-KW"/>
</dbReference>
<evidence type="ECO:0000256" key="4">
    <source>
        <dbReference type="ARBA" id="ARBA00022908"/>
    </source>
</evidence>
<dbReference type="InterPro" id="IPR004107">
    <property type="entry name" value="Integrase_SAM-like_N"/>
</dbReference>
<dbReference type="Gene3D" id="1.10.443.10">
    <property type="entry name" value="Intergrase catalytic core"/>
    <property type="match status" value="1"/>
</dbReference>
<keyword evidence="4" id="KW-0229">DNA integration</keyword>
<protein>
    <recommendedName>
        <fullName evidence="2">Integrase</fullName>
    </recommendedName>
</protein>
<organism evidence="14 15">
    <name type="scientific">Gordonia phage BritBrat</name>
    <dbReference type="NCBI Taxonomy" id="1838064"/>
    <lineage>
        <taxon>Viruses</taxon>
        <taxon>Duplodnaviria</taxon>
        <taxon>Heunggongvirae</taxon>
        <taxon>Uroviricota</taxon>
        <taxon>Caudoviricetes</taxon>
        <taxon>Britbratvirus</taxon>
        <taxon>Britbratvirus britbrat</taxon>
    </lineage>
</organism>
<dbReference type="GO" id="GO:0016740">
    <property type="term" value="F:transferase activity"/>
    <property type="evidence" value="ECO:0007669"/>
    <property type="project" value="UniProtKB-KW"/>
</dbReference>
<keyword evidence="3" id="KW-0808">Transferase</keyword>
<evidence type="ECO:0000259" key="13">
    <source>
        <dbReference type="PROSITE" id="PS51900"/>
    </source>
</evidence>
<feature type="domain" description="Tyr recombinase" evidence="12">
    <location>
        <begin position="171"/>
        <end position="394"/>
    </location>
</feature>
<comment type="function">
    <text evidence="9">Integrase is necessary for integration of the phage into the host genome by site-specific recombination. In conjunction with excisionase, integrase is also necessary for excision of the prophage from the host genome.</text>
</comment>
<evidence type="ECO:0000256" key="8">
    <source>
        <dbReference type="ARBA" id="ARBA00023296"/>
    </source>
</evidence>
<evidence type="ECO:0000256" key="6">
    <source>
        <dbReference type="ARBA" id="ARBA00023172"/>
    </source>
</evidence>
<dbReference type="EMBL" id="KU998233">
    <property type="protein sequence ID" value="ANA85244.1"/>
    <property type="molecule type" value="Genomic_DNA"/>
</dbReference>
<evidence type="ECO:0000256" key="1">
    <source>
        <dbReference type="ARBA" id="ARBA00008857"/>
    </source>
</evidence>
<dbReference type="GO" id="GO:0003677">
    <property type="term" value="F:DNA binding"/>
    <property type="evidence" value="ECO:0007669"/>
    <property type="project" value="UniProtKB-UniRule"/>
</dbReference>
<keyword evidence="8" id="KW-1160">Virus entry into host cell</keyword>
<proteinExistence type="inferred from homology"/>
<dbReference type="GO" id="GO:0044826">
    <property type="term" value="P:viral genome integration into host DNA"/>
    <property type="evidence" value="ECO:0007669"/>
    <property type="project" value="UniProtKB-KW"/>
</dbReference>
<dbReference type="PANTHER" id="PTHR30629:SF2">
    <property type="entry name" value="PROPHAGE INTEGRASE INTS-RELATED"/>
    <property type="match status" value="1"/>
</dbReference>
<dbReference type="GeneID" id="28802881"/>
<reference evidence="15" key="1">
    <citation type="submission" date="2016-03" db="EMBL/GenBank/DDBJ databases">
        <authorList>
            <person name="Ploux O."/>
        </authorList>
    </citation>
    <scope>NUCLEOTIDE SEQUENCE [LARGE SCALE GENOMIC DNA]</scope>
</reference>
<evidence type="ECO:0000313" key="14">
    <source>
        <dbReference type="EMBL" id="ANA85244.1"/>
    </source>
</evidence>
<dbReference type="OrthoDB" id="3956at10239"/>
<dbReference type="KEGG" id="vg:28802881"/>
<evidence type="ECO:0000256" key="9">
    <source>
        <dbReference type="ARBA" id="ARBA00049605"/>
    </source>
</evidence>
<keyword evidence="5 10" id="KW-0238">DNA-binding</keyword>
<sequence>MPPKKRRRAKGEGGLYQRKSDGMWMAQVLLPDGTYYQRGRKKYADAVTQLAEMRKDLANGILPNAGQITVEKWLTYWLDTIAAPRLKPRTLATYRSTIKHQLIPHLGSKKLGKLTPTDIRRMVTQVTDKHSTRTAQAAYSVLAKALGDAVKDGKISTNPCDRMDRPQARSEERQPLTVDQARTLLLHVAGQDAHAAARWSLALLTGARQAEALGLTWDRVDLQLGVIDISWQLARLKLKKGPRPDSDIYPREAFDVPATFTFVPVHWTACLVPTKTAGSRRLVPLLPPVIAALTALWEQRGRPTTGLVFTRADGAAVLPRDDTDAWKHVCVAAGVVDTAEDAPDQHAARHTVATLLQEAGVEEAVRMQILGHSTSAMARQYAHTSTDLTRAALGQLEKLLALPD</sequence>
<dbReference type="PANTHER" id="PTHR30629">
    <property type="entry name" value="PROPHAGE INTEGRASE"/>
    <property type="match status" value="1"/>
</dbReference>
<keyword evidence="6" id="KW-0233">DNA recombination</keyword>
<dbReference type="GO" id="GO:0075713">
    <property type="term" value="P:establishment of integrated proviral latency"/>
    <property type="evidence" value="ECO:0007669"/>
    <property type="project" value="UniProtKB-KW"/>
</dbReference>
<feature type="region of interest" description="Disordered" evidence="11">
    <location>
        <begin position="155"/>
        <end position="175"/>
    </location>
</feature>
<dbReference type="GO" id="GO:0015074">
    <property type="term" value="P:DNA integration"/>
    <property type="evidence" value="ECO:0007669"/>
    <property type="project" value="UniProtKB-KW"/>
</dbReference>
<dbReference type="SUPFAM" id="SSF56349">
    <property type="entry name" value="DNA breaking-rejoining enzymes"/>
    <property type="match status" value="1"/>
</dbReference>
<dbReference type="Pfam" id="PF14659">
    <property type="entry name" value="Phage_int_SAM_3"/>
    <property type="match status" value="1"/>
</dbReference>
<name>A0A160DEQ4_9CAUD</name>
<dbReference type="PROSITE" id="PS51898">
    <property type="entry name" value="TYR_RECOMBINASE"/>
    <property type="match status" value="1"/>
</dbReference>
<dbReference type="InterPro" id="IPR013762">
    <property type="entry name" value="Integrase-like_cat_sf"/>
</dbReference>
<dbReference type="Gene3D" id="1.10.150.130">
    <property type="match status" value="1"/>
</dbReference>
<dbReference type="PROSITE" id="PS51900">
    <property type="entry name" value="CB"/>
    <property type="match status" value="1"/>
</dbReference>
<evidence type="ECO:0000256" key="2">
    <source>
        <dbReference type="ARBA" id="ARBA00016082"/>
    </source>
</evidence>
<evidence type="ECO:0000256" key="7">
    <source>
        <dbReference type="ARBA" id="ARBA00023195"/>
    </source>
</evidence>
<evidence type="ECO:0000256" key="10">
    <source>
        <dbReference type="PROSITE-ProRule" id="PRU01248"/>
    </source>
</evidence>
<feature type="domain" description="Core-binding (CB)" evidence="13">
    <location>
        <begin position="68"/>
        <end position="150"/>
    </location>
</feature>
<dbReference type="Pfam" id="PF00589">
    <property type="entry name" value="Phage_integrase"/>
    <property type="match status" value="1"/>
</dbReference>
<dbReference type="InterPro" id="IPR044068">
    <property type="entry name" value="CB"/>
</dbReference>
<gene>
    <name evidence="14" type="primary">36</name>
    <name evidence="14" type="ORF">PBI_BRITBRAT_36</name>
</gene>
<evidence type="ECO:0000313" key="15">
    <source>
        <dbReference type="Proteomes" id="UP000202279"/>
    </source>
</evidence>